<evidence type="ECO:0000313" key="2">
    <source>
        <dbReference type="Proteomes" id="UP000287651"/>
    </source>
</evidence>
<accession>A0A426YWP8</accession>
<sequence>MQTVLDVAGNAVKFAKEGHVSITASVAKPDFSEDLQIASDEHFYLCVQVG</sequence>
<reference evidence="1 2" key="1">
    <citation type="journal article" date="2014" name="Agronomy (Basel)">
        <title>A Draft Genome Sequence for Ensete ventricosum, the Drought-Tolerant Tree Against Hunger.</title>
        <authorList>
            <person name="Harrison J."/>
            <person name="Moore K.A."/>
            <person name="Paszkiewicz K."/>
            <person name="Jones T."/>
            <person name="Grant M."/>
            <person name="Ambacheew D."/>
            <person name="Muzemil S."/>
            <person name="Studholme D.J."/>
        </authorList>
    </citation>
    <scope>NUCLEOTIDE SEQUENCE [LARGE SCALE GENOMIC DNA]</scope>
</reference>
<gene>
    <name evidence="1" type="ORF">B296_00036030</name>
</gene>
<dbReference type="Proteomes" id="UP000287651">
    <property type="component" value="Unassembled WGS sequence"/>
</dbReference>
<dbReference type="EMBL" id="AMZH03009753">
    <property type="protein sequence ID" value="RRT56152.1"/>
    <property type="molecule type" value="Genomic_DNA"/>
</dbReference>
<protein>
    <recommendedName>
        <fullName evidence="3">Histidine kinase/HSP90-like ATPase domain-containing protein</fullName>
    </recommendedName>
</protein>
<dbReference type="AlphaFoldDB" id="A0A426YWP8"/>
<evidence type="ECO:0000313" key="1">
    <source>
        <dbReference type="EMBL" id="RRT56152.1"/>
    </source>
</evidence>
<comment type="caution">
    <text evidence="1">The sequence shown here is derived from an EMBL/GenBank/DDBJ whole genome shotgun (WGS) entry which is preliminary data.</text>
</comment>
<proteinExistence type="predicted"/>
<name>A0A426YWP8_ENSVE</name>
<organism evidence="1 2">
    <name type="scientific">Ensete ventricosum</name>
    <name type="common">Abyssinian banana</name>
    <name type="synonym">Musa ensete</name>
    <dbReference type="NCBI Taxonomy" id="4639"/>
    <lineage>
        <taxon>Eukaryota</taxon>
        <taxon>Viridiplantae</taxon>
        <taxon>Streptophyta</taxon>
        <taxon>Embryophyta</taxon>
        <taxon>Tracheophyta</taxon>
        <taxon>Spermatophyta</taxon>
        <taxon>Magnoliopsida</taxon>
        <taxon>Liliopsida</taxon>
        <taxon>Zingiberales</taxon>
        <taxon>Musaceae</taxon>
        <taxon>Ensete</taxon>
    </lineage>
</organism>
<evidence type="ECO:0008006" key="3">
    <source>
        <dbReference type="Google" id="ProtNLM"/>
    </source>
</evidence>